<proteinExistence type="predicted"/>
<sequence length="63" mass="7592">MTMRALHIEADSFDEDLVRMIYKARQISEYHGRRSWTKVVRLLEDARPLVRADMDKRQREITS</sequence>
<dbReference type="EMBL" id="LAZR01014827">
    <property type="protein sequence ID" value="KKM15769.1"/>
    <property type="molecule type" value="Genomic_DNA"/>
</dbReference>
<evidence type="ECO:0000313" key="1">
    <source>
        <dbReference type="EMBL" id="KKM15769.1"/>
    </source>
</evidence>
<accession>A0A0F9I7X8</accession>
<reference evidence="1" key="1">
    <citation type="journal article" date="2015" name="Nature">
        <title>Complex archaea that bridge the gap between prokaryotes and eukaryotes.</title>
        <authorList>
            <person name="Spang A."/>
            <person name="Saw J.H."/>
            <person name="Jorgensen S.L."/>
            <person name="Zaremba-Niedzwiedzka K."/>
            <person name="Martijn J."/>
            <person name="Lind A.E."/>
            <person name="van Eijk R."/>
            <person name="Schleper C."/>
            <person name="Guy L."/>
            <person name="Ettema T.J."/>
        </authorList>
    </citation>
    <scope>NUCLEOTIDE SEQUENCE</scope>
</reference>
<name>A0A0F9I7X8_9ZZZZ</name>
<gene>
    <name evidence="1" type="ORF">LCGC14_1692740</name>
</gene>
<organism evidence="1">
    <name type="scientific">marine sediment metagenome</name>
    <dbReference type="NCBI Taxonomy" id="412755"/>
    <lineage>
        <taxon>unclassified sequences</taxon>
        <taxon>metagenomes</taxon>
        <taxon>ecological metagenomes</taxon>
    </lineage>
</organism>
<protein>
    <submittedName>
        <fullName evidence="1">Uncharacterized protein</fullName>
    </submittedName>
</protein>
<comment type="caution">
    <text evidence="1">The sequence shown here is derived from an EMBL/GenBank/DDBJ whole genome shotgun (WGS) entry which is preliminary data.</text>
</comment>
<dbReference type="AlphaFoldDB" id="A0A0F9I7X8"/>